<evidence type="ECO:0000256" key="1">
    <source>
        <dbReference type="ARBA" id="ARBA00022729"/>
    </source>
</evidence>
<evidence type="ECO:0000313" key="5">
    <source>
        <dbReference type="EMBL" id="QPI50479.1"/>
    </source>
</evidence>
<feature type="chain" id="PRO_5047196861" evidence="3">
    <location>
        <begin position="33"/>
        <end position="750"/>
    </location>
</feature>
<dbReference type="InterPro" id="IPR036116">
    <property type="entry name" value="FN3_sf"/>
</dbReference>
<feature type="signal peptide" evidence="3">
    <location>
        <begin position="1"/>
        <end position="32"/>
    </location>
</feature>
<dbReference type="SUPFAM" id="SSF49899">
    <property type="entry name" value="Concanavalin A-like lectins/glucanases"/>
    <property type="match status" value="1"/>
</dbReference>
<evidence type="ECO:0000256" key="2">
    <source>
        <dbReference type="ARBA" id="ARBA00023239"/>
    </source>
</evidence>
<gene>
    <name evidence="5" type="ORF">IV454_02325</name>
</gene>
<dbReference type="InterPro" id="IPR003961">
    <property type="entry name" value="FN3_dom"/>
</dbReference>
<dbReference type="Pfam" id="PF13385">
    <property type="entry name" value="Laminin_G_3"/>
    <property type="match status" value="1"/>
</dbReference>
<protein>
    <submittedName>
        <fullName evidence="5">Alginate lyase family protein</fullName>
    </submittedName>
</protein>
<dbReference type="Proteomes" id="UP000662888">
    <property type="component" value="Chromosome"/>
</dbReference>
<dbReference type="SUPFAM" id="SSF48230">
    <property type="entry name" value="Chondroitin AC/alginate lyase"/>
    <property type="match status" value="1"/>
</dbReference>
<dbReference type="Gene3D" id="2.60.40.10">
    <property type="entry name" value="Immunoglobulins"/>
    <property type="match status" value="1"/>
</dbReference>
<keyword evidence="2 5" id="KW-0456">Lyase</keyword>
<keyword evidence="1 3" id="KW-0732">Signal</keyword>
<evidence type="ECO:0000313" key="6">
    <source>
        <dbReference type="Proteomes" id="UP000662888"/>
    </source>
</evidence>
<dbReference type="Pfam" id="PF05426">
    <property type="entry name" value="Alginate_lyase"/>
    <property type="match status" value="1"/>
</dbReference>
<dbReference type="EMBL" id="CP065053">
    <property type="protein sequence ID" value="QPI50479.1"/>
    <property type="molecule type" value="Genomic_DNA"/>
</dbReference>
<evidence type="ECO:0000256" key="3">
    <source>
        <dbReference type="SAM" id="SignalP"/>
    </source>
</evidence>
<evidence type="ECO:0000259" key="4">
    <source>
        <dbReference type="Pfam" id="PF05426"/>
    </source>
</evidence>
<dbReference type="InterPro" id="IPR013783">
    <property type="entry name" value="Ig-like_fold"/>
</dbReference>
<dbReference type="InterPro" id="IPR013320">
    <property type="entry name" value="ConA-like_dom_sf"/>
</dbReference>
<dbReference type="GO" id="GO:0016829">
    <property type="term" value="F:lyase activity"/>
    <property type="evidence" value="ECO:0007669"/>
    <property type="project" value="UniProtKB-KW"/>
</dbReference>
<accession>A0AA49A8K9</accession>
<dbReference type="SUPFAM" id="SSF49265">
    <property type="entry name" value="Fibronectin type III"/>
    <property type="match status" value="1"/>
</dbReference>
<dbReference type="InterPro" id="IPR008397">
    <property type="entry name" value="Alginate_lyase_dom"/>
</dbReference>
<name>A0AA49A8K9_9BURK</name>
<feature type="domain" description="Alginate lyase" evidence="4">
    <location>
        <begin position="125"/>
        <end position="337"/>
    </location>
</feature>
<dbReference type="Gene3D" id="2.60.120.200">
    <property type="match status" value="1"/>
</dbReference>
<dbReference type="Gene3D" id="1.50.10.100">
    <property type="entry name" value="Chondroitin AC/alginate lyase"/>
    <property type="match status" value="1"/>
</dbReference>
<dbReference type="CDD" id="cd00063">
    <property type="entry name" value="FN3"/>
    <property type="match status" value="1"/>
</dbReference>
<dbReference type="PROSITE" id="PS51257">
    <property type="entry name" value="PROKAR_LIPOPROTEIN"/>
    <property type="match status" value="1"/>
</dbReference>
<dbReference type="InterPro" id="IPR008929">
    <property type="entry name" value="Chondroitin_lyas"/>
</dbReference>
<sequence>MSDSKERFLPKRRRFCASALGVAALGPLSLTACGGGADRAASPERTSASEAKQSAAIAGATSRFVHPGLLHTAADFERMRIKVAQGAEPWASGWRALLASGRSQLGVMPSPLQTVIRGGDGENFRQMYTDIARAYQLALRWKVSGDKAYADQALAFLNAWSSTMTTLTGNGDRFLAAGIYGYQWANAAEIMRTYSGWAAPDLARFQTMMLTLFYPLNHEFLATHNGSHVTHHWANWDLCSLASMLAIGVLCERADIYDEAMVYYKAGPGNGASSQAVYYLHPGHLGQWQESARDQGHSTLGIGLAGVFCEMAWNQGDDMYGYDNNRFLAGAEYVAKSNLKDAAGAFYNVPFATYRNLRNDVPVFASGGQGHRRPVWELVHHHYVNRKGLAAPYCALQTQQIGPEGDAGNGDQLGFGTLTFSRDPVKPGAAPSGLNAIGSGGQIVLSWWGSAGAASYTVKRASVRGGPYTTIQSGIIDLLSYTDSDLATGVYYYVVAAQGPAGESAASGEATGYAGVHPHTRLSLNQTTGTTATDSSGNGRNASLVNGPAWVAGRNGARALAFDGVDDYLSLPQDALADLSDFTIGAWVYWNGGRNWARIFDFGSGSMHYMMLSPCGADGLPRFAVTTNHGVGEQAVAGTVALPAGQWVHVALTLAGSTGTLYVNGAAAGSNPDIRHAPFRLGSTGRNWIGRSQYAGDPYFHGQIADFCIYRGALDASGVAALMHGQLGNAGAGEPQSATGAQQVSTYCAR</sequence>
<keyword evidence="6" id="KW-1185">Reference proteome</keyword>
<organism evidence="5 6">
    <name type="scientific">Massilia antarctica</name>
    <dbReference type="NCBI Taxonomy" id="2765360"/>
    <lineage>
        <taxon>Bacteria</taxon>
        <taxon>Pseudomonadati</taxon>
        <taxon>Pseudomonadota</taxon>
        <taxon>Betaproteobacteria</taxon>
        <taxon>Burkholderiales</taxon>
        <taxon>Oxalobacteraceae</taxon>
        <taxon>Telluria group</taxon>
        <taxon>Massilia</taxon>
    </lineage>
</organism>
<proteinExistence type="predicted"/>
<reference evidence="5 6" key="1">
    <citation type="submission" date="2020-11" db="EMBL/GenBank/DDBJ databases">
        <authorList>
            <person name="Sun Q."/>
        </authorList>
    </citation>
    <scope>NUCLEOTIDE SEQUENCE [LARGE SCALE GENOMIC DNA]</scope>
    <source>
        <strain evidence="5 6">P8398</strain>
    </source>
</reference>